<feature type="compositionally biased region" description="Pro residues" evidence="1">
    <location>
        <begin position="61"/>
        <end position="75"/>
    </location>
</feature>
<dbReference type="AlphaFoldDB" id="A0A166IW02"/>
<dbReference type="Pfam" id="PF10544">
    <property type="entry name" value="T5orf172"/>
    <property type="match status" value="1"/>
</dbReference>
<dbReference type="InterPro" id="IPR018306">
    <property type="entry name" value="Phage_T5_Orf172_DNA-bd"/>
</dbReference>
<dbReference type="PANTHER" id="PTHR28094:SF1">
    <property type="entry name" value="MEIOTICALLY UP-REGULATED GENE 113 PROTEIN"/>
    <property type="match status" value="1"/>
</dbReference>
<feature type="compositionally biased region" description="Polar residues" evidence="1">
    <location>
        <begin position="389"/>
        <end position="398"/>
    </location>
</feature>
<dbReference type="OrthoDB" id="2417614at2759"/>
<feature type="compositionally biased region" description="Low complexity" evidence="1">
    <location>
        <begin position="23"/>
        <end position="37"/>
    </location>
</feature>
<evidence type="ECO:0000313" key="3">
    <source>
        <dbReference type="EMBL" id="KZT44128.1"/>
    </source>
</evidence>
<organism evidence="3 4">
    <name type="scientific">Sistotremastrum suecicum HHB10207 ss-3</name>
    <dbReference type="NCBI Taxonomy" id="1314776"/>
    <lineage>
        <taxon>Eukaryota</taxon>
        <taxon>Fungi</taxon>
        <taxon>Dikarya</taxon>
        <taxon>Basidiomycota</taxon>
        <taxon>Agaricomycotina</taxon>
        <taxon>Agaricomycetes</taxon>
        <taxon>Sistotremastrales</taxon>
        <taxon>Sistotremastraceae</taxon>
        <taxon>Sistotremastrum</taxon>
    </lineage>
</organism>
<dbReference type="STRING" id="1314776.A0A166IW02"/>
<dbReference type="InterPro" id="IPR053006">
    <property type="entry name" value="Meiosis_regulatory"/>
</dbReference>
<protein>
    <recommendedName>
        <fullName evidence="2">Bacteriophage T5 Orf172 DNA-binding domain-containing protein</fullName>
    </recommendedName>
</protein>
<feature type="region of interest" description="Disordered" evidence="1">
    <location>
        <begin position="100"/>
        <end position="183"/>
    </location>
</feature>
<evidence type="ECO:0000259" key="2">
    <source>
        <dbReference type="Pfam" id="PF10544"/>
    </source>
</evidence>
<dbReference type="EMBL" id="KV428005">
    <property type="protein sequence ID" value="KZT44128.1"/>
    <property type="molecule type" value="Genomic_DNA"/>
</dbReference>
<feature type="region of interest" description="Disordered" evidence="1">
    <location>
        <begin position="384"/>
        <end position="413"/>
    </location>
</feature>
<evidence type="ECO:0000256" key="1">
    <source>
        <dbReference type="SAM" id="MobiDB-lite"/>
    </source>
</evidence>
<feature type="domain" description="Bacteriophage T5 Orf172 DNA-binding" evidence="2">
    <location>
        <begin position="266"/>
        <end position="359"/>
    </location>
</feature>
<proteinExistence type="predicted"/>
<gene>
    <name evidence="3" type="ORF">SISSUDRAFT_1039403</name>
</gene>
<accession>A0A166IW02</accession>
<name>A0A166IW02_9AGAM</name>
<keyword evidence="4" id="KW-1185">Reference proteome</keyword>
<feature type="region of interest" description="Disordered" evidence="1">
    <location>
        <begin position="1"/>
        <end position="75"/>
    </location>
</feature>
<evidence type="ECO:0000313" key="4">
    <source>
        <dbReference type="Proteomes" id="UP000076798"/>
    </source>
</evidence>
<dbReference type="Proteomes" id="UP000076798">
    <property type="component" value="Unassembled WGS sequence"/>
</dbReference>
<feature type="compositionally biased region" description="Pro residues" evidence="1">
    <location>
        <begin position="124"/>
        <end position="151"/>
    </location>
</feature>
<sequence>MSTSRDEDLSTGISRLRIRDSGRSNPTSPSRTTTSNRQKPLPATPGASPPFPVPVHHVAIPPLPRPPPMLYESPTPYPVRMPVPHLPASSSTSLTMKHALETPINPPSPSPSFPTGSELARLSPPTPLTRPRSNPNPPPASPAKSLAPPPSTSRRASEPPPSSTKSNKGKSKPTSVLCEGVNKGTGLPCKNRVKVPVAEPVYEDEEKQFLNLCHVHRESILEIRAFKAGEETVRFADWVPDYLSSGTRAQLHHDMSKPRSEKDQYGYIYVFEIHDDSKPDIIQLKVGRAHKLNKRLDQWQKQCGSKIQITRGWWPGTVDEAGRGGGKPTLGVFMHPGEPGPWCHRLEKLIHLELADLVLYQQYLHSEYPLANFETIHGKVENVSDDSLSETGNSQAVQSKGKKKARGSQVQALGKEEHNVNRAALLQLKKEICDDCGTVHQEIFAFRRAEGKYKGREFEAIVEPIIHKWGQYVAKYL</sequence>
<reference evidence="3 4" key="1">
    <citation type="journal article" date="2016" name="Mol. Biol. Evol.">
        <title>Comparative Genomics of Early-Diverging Mushroom-Forming Fungi Provides Insights into the Origins of Lignocellulose Decay Capabilities.</title>
        <authorList>
            <person name="Nagy L.G."/>
            <person name="Riley R."/>
            <person name="Tritt A."/>
            <person name="Adam C."/>
            <person name="Daum C."/>
            <person name="Floudas D."/>
            <person name="Sun H."/>
            <person name="Yadav J.S."/>
            <person name="Pangilinan J."/>
            <person name="Larsson K.H."/>
            <person name="Matsuura K."/>
            <person name="Barry K."/>
            <person name="Labutti K."/>
            <person name="Kuo R."/>
            <person name="Ohm R.A."/>
            <person name="Bhattacharya S.S."/>
            <person name="Shirouzu T."/>
            <person name="Yoshinaga Y."/>
            <person name="Martin F.M."/>
            <person name="Grigoriev I.V."/>
            <person name="Hibbett D.S."/>
        </authorList>
    </citation>
    <scope>NUCLEOTIDE SEQUENCE [LARGE SCALE GENOMIC DNA]</scope>
    <source>
        <strain evidence="3 4">HHB10207 ss-3</strain>
    </source>
</reference>
<dbReference type="PANTHER" id="PTHR28094">
    <property type="entry name" value="MEIOTICALLY UP-REGULATED GENE 113 PROTEIN"/>
    <property type="match status" value="1"/>
</dbReference>